<dbReference type="EC" id="2.4.2.-" evidence="3"/>
<keyword evidence="3" id="KW-0808">Transferase</keyword>
<dbReference type="GO" id="GO:0005829">
    <property type="term" value="C:cytosol"/>
    <property type="evidence" value="ECO:0007669"/>
    <property type="project" value="TreeGrafter"/>
</dbReference>
<dbReference type="EMBL" id="JAGQHR010001167">
    <property type="protein sequence ID" value="MCA9730396.1"/>
    <property type="molecule type" value="Genomic_DNA"/>
</dbReference>
<proteinExistence type="predicted"/>
<dbReference type="AlphaFoldDB" id="A0A956M397"/>
<dbReference type="SUPFAM" id="SSF51713">
    <property type="entry name" value="tRNA-guanine transglycosylase"/>
    <property type="match status" value="1"/>
</dbReference>
<organism evidence="3 4">
    <name type="scientific">Eiseniibacteriota bacterium</name>
    <dbReference type="NCBI Taxonomy" id="2212470"/>
    <lineage>
        <taxon>Bacteria</taxon>
        <taxon>Candidatus Eiseniibacteriota</taxon>
    </lineage>
</organism>
<feature type="non-terminal residue" evidence="3">
    <location>
        <position position="162"/>
    </location>
</feature>
<dbReference type="InterPro" id="IPR036511">
    <property type="entry name" value="TGT-like_sf"/>
</dbReference>
<reference evidence="3" key="2">
    <citation type="journal article" date="2021" name="Microbiome">
        <title>Successional dynamics and alternative stable states in a saline activated sludge microbial community over 9 years.</title>
        <authorList>
            <person name="Wang Y."/>
            <person name="Ye J."/>
            <person name="Ju F."/>
            <person name="Liu L."/>
            <person name="Boyd J.A."/>
            <person name="Deng Y."/>
            <person name="Parks D.H."/>
            <person name="Jiang X."/>
            <person name="Yin X."/>
            <person name="Woodcroft B.J."/>
            <person name="Tyson G.W."/>
            <person name="Hugenholtz P."/>
            <person name="Polz M.F."/>
            <person name="Zhang T."/>
        </authorList>
    </citation>
    <scope>NUCLEOTIDE SEQUENCE</scope>
    <source>
        <strain evidence="3">HKST-UBA01</strain>
    </source>
</reference>
<evidence type="ECO:0000313" key="4">
    <source>
        <dbReference type="Proteomes" id="UP000697710"/>
    </source>
</evidence>
<dbReference type="InterPro" id="IPR050076">
    <property type="entry name" value="ArchSynthase1/Queuine_TRR"/>
</dbReference>
<evidence type="ECO:0000313" key="3">
    <source>
        <dbReference type="EMBL" id="MCA9730396.1"/>
    </source>
</evidence>
<dbReference type="NCBIfam" id="TIGR00449">
    <property type="entry name" value="tgt_general"/>
    <property type="match status" value="1"/>
</dbReference>
<keyword evidence="3" id="KW-0328">Glycosyltransferase</keyword>
<comment type="caution">
    <text evidence="3">The sequence shown here is derived from an EMBL/GenBank/DDBJ whole genome shotgun (WGS) entry which is preliminary data.</text>
</comment>
<sequence length="162" mass="18175">MHQPFSFELHHQQGNARRSTFHTPHGPIQMPAFAPVGTLANVKTLEPRDLRESGCELILANTYHLYLRPGHELIARMGGLHQFMGWDGPILTDSGGFQVFSLAHKRQLDDDGVTFRSHIDGSSHRFTPERVMAIEQALGPDIAMVLDECPDPLDHEYNQVAL</sequence>
<evidence type="ECO:0000259" key="2">
    <source>
        <dbReference type="Pfam" id="PF01702"/>
    </source>
</evidence>
<dbReference type="PANTHER" id="PTHR46499">
    <property type="entry name" value="QUEUINE TRNA-RIBOSYLTRANSFERASE"/>
    <property type="match status" value="1"/>
</dbReference>
<keyword evidence="1" id="KW-0819">tRNA processing</keyword>
<reference evidence="3" key="1">
    <citation type="submission" date="2020-04" db="EMBL/GenBank/DDBJ databases">
        <authorList>
            <person name="Zhang T."/>
        </authorList>
    </citation>
    <scope>NUCLEOTIDE SEQUENCE</scope>
    <source>
        <strain evidence="3">HKST-UBA01</strain>
    </source>
</reference>
<dbReference type="GO" id="GO:0016757">
    <property type="term" value="F:glycosyltransferase activity"/>
    <property type="evidence" value="ECO:0007669"/>
    <property type="project" value="UniProtKB-KW"/>
</dbReference>
<accession>A0A956M397</accession>
<dbReference type="Pfam" id="PF01702">
    <property type="entry name" value="TGT"/>
    <property type="match status" value="1"/>
</dbReference>
<name>A0A956M397_UNCEI</name>
<gene>
    <name evidence="3" type="ORF">KC729_22130</name>
</gene>
<dbReference type="PANTHER" id="PTHR46499:SF1">
    <property type="entry name" value="QUEUINE TRNA-RIBOSYLTRANSFERASE"/>
    <property type="match status" value="1"/>
</dbReference>
<evidence type="ECO:0000256" key="1">
    <source>
        <dbReference type="ARBA" id="ARBA00022694"/>
    </source>
</evidence>
<protein>
    <submittedName>
        <fullName evidence="3">tRNA-guanine transglycosylase</fullName>
        <ecNumber evidence="3">2.4.2.-</ecNumber>
    </submittedName>
</protein>
<dbReference type="Gene3D" id="3.20.20.105">
    <property type="entry name" value="Queuine tRNA-ribosyltransferase-like"/>
    <property type="match status" value="1"/>
</dbReference>
<dbReference type="GO" id="GO:0008616">
    <property type="term" value="P:tRNA queuosine(34) biosynthetic process"/>
    <property type="evidence" value="ECO:0007669"/>
    <property type="project" value="TreeGrafter"/>
</dbReference>
<dbReference type="InterPro" id="IPR002616">
    <property type="entry name" value="tRNA_ribo_trans-like"/>
</dbReference>
<feature type="domain" description="tRNA-guanine(15) transglycosylase-like" evidence="2">
    <location>
        <begin position="15"/>
        <end position="158"/>
    </location>
</feature>
<dbReference type="Proteomes" id="UP000697710">
    <property type="component" value="Unassembled WGS sequence"/>
</dbReference>